<keyword evidence="10" id="KW-0547">Nucleotide-binding</keyword>
<proteinExistence type="inferred from homology"/>
<reference evidence="22" key="1">
    <citation type="submission" date="2021-01" db="EMBL/GenBank/DDBJ databases">
        <authorList>
            <person name="Zahm M."/>
            <person name="Roques C."/>
            <person name="Cabau C."/>
            <person name="Klopp C."/>
            <person name="Donnadieu C."/>
            <person name="Jouanno E."/>
            <person name="Lampietro C."/>
            <person name="Louis A."/>
            <person name="Herpin A."/>
            <person name="Echchiki A."/>
            <person name="Berthelot C."/>
            <person name="Parey E."/>
            <person name="Roest-Crollius H."/>
            <person name="Braasch I."/>
            <person name="Postlethwait J."/>
            <person name="Bobe J."/>
            <person name="Montfort J."/>
            <person name="Bouchez O."/>
            <person name="Begum T."/>
            <person name="Mejri S."/>
            <person name="Adams A."/>
            <person name="Chen W.-J."/>
            <person name="Guiguen Y."/>
        </authorList>
    </citation>
    <scope>NUCLEOTIDE SEQUENCE</scope>
    <source>
        <strain evidence="22">YG-15Mar2019-1</strain>
        <tissue evidence="22">Brain</tissue>
    </source>
</reference>
<keyword evidence="13" id="KW-0472">Membrane</keyword>
<evidence type="ECO:0000256" key="14">
    <source>
        <dbReference type="ARBA" id="ARBA00023157"/>
    </source>
</evidence>
<dbReference type="PANTHER" id="PTHR23033:SF13">
    <property type="entry name" value="GLYCOPROTEIN-N-ACETYLGALACTOSAMINE 3-BETA-GALACTOSYLTRANSFERASE 1"/>
    <property type="match status" value="1"/>
</dbReference>
<dbReference type="EMBL" id="JAFDVH010000010">
    <property type="protein sequence ID" value="KAG7469654.1"/>
    <property type="molecule type" value="Genomic_DNA"/>
</dbReference>
<protein>
    <recommendedName>
        <fullName evidence="16">Glycoprotein-N-acetylgalactosamine 3-beta-galactosyltransferase 1</fullName>
        <ecNumber evidence="5">2.4.1.122</ecNumber>
    </recommendedName>
    <alternativeName>
        <fullName evidence="18">Core 1 O-glycan T-synthase</fullName>
    </alternativeName>
    <alternativeName>
        <fullName evidence="19">Core 1 UDP-galactose:N-acetylgalactosamine-alpha-R beta 1,3-galactosyltransferase 1</fullName>
    </alternativeName>
    <alternativeName>
        <fullName evidence="17">Core 1 beta1,3-galactosyltransferase 1</fullName>
    </alternativeName>
</protein>
<keyword evidence="23" id="KW-1185">Reference proteome</keyword>
<dbReference type="PANTHER" id="PTHR23033">
    <property type="entry name" value="BETA1,3-GALACTOSYLTRANSFERASE"/>
    <property type="match status" value="1"/>
</dbReference>
<dbReference type="GO" id="GO:0016263">
    <property type="term" value="F:glycoprotein-N-acetylgalactosamine 3-beta-galactosyltransferase activity"/>
    <property type="evidence" value="ECO:0007669"/>
    <property type="project" value="UniProtKB-EC"/>
</dbReference>
<evidence type="ECO:0000256" key="11">
    <source>
        <dbReference type="ARBA" id="ARBA00022968"/>
    </source>
</evidence>
<evidence type="ECO:0000256" key="12">
    <source>
        <dbReference type="ARBA" id="ARBA00022989"/>
    </source>
</evidence>
<evidence type="ECO:0000256" key="19">
    <source>
        <dbReference type="ARBA" id="ARBA00043065"/>
    </source>
</evidence>
<evidence type="ECO:0000256" key="20">
    <source>
        <dbReference type="ARBA" id="ARBA00048842"/>
    </source>
</evidence>
<evidence type="ECO:0000256" key="17">
    <source>
        <dbReference type="ARBA" id="ARBA00041226"/>
    </source>
</evidence>
<evidence type="ECO:0000256" key="9">
    <source>
        <dbReference type="ARBA" id="ARBA00022723"/>
    </source>
</evidence>
<comment type="pathway">
    <text evidence="3">Protein modification; protein glycosylation.</text>
</comment>
<keyword evidence="6" id="KW-0328">Glycosyltransferase</keyword>
<dbReference type="InterPro" id="IPR026050">
    <property type="entry name" value="C1GALT1/C1GALT1_chp1"/>
</dbReference>
<evidence type="ECO:0000256" key="8">
    <source>
        <dbReference type="ARBA" id="ARBA00022692"/>
    </source>
</evidence>
<evidence type="ECO:0000256" key="13">
    <source>
        <dbReference type="ARBA" id="ARBA00023136"/>
    </source>
</evidence>
<evidence type="ECO:0000259" key="21">
    <source>
        <dbReference type="Pfam" id="PF02434"/>
    </source>
</evidence>
<sequence>MSSQESAFPTVGLNVSEGRSNLYWKTIRAFQYVHENHLEDADWFLKADDDTYVVLDNLRYLLSKHDTERPVYFGRRFRPFVAQGYMSGGAGYVLSKEALRRTAFDEDSRQTGLVLGVWVLPQHKRS</sequence>
<keyword evidence="15" id="KW-0464">Manganese</keyword>
<comment type="similarity">
    <text evidence="4">Belongs to the glycosyltransferase 31 family. Beta3-Gal-T subfamily.</text>
</comment>
<keyword evidence="8" id="KW-0812">Transmembrane</keyword>
<evidence type="ECO:0000256" key="3">
    <source>
        <dbReference type="ARBA" id="ARBA00004922"/>
    </source>
</evidence>
<dbReference type="GO" id="GO:0000166">
    <property type="term" value="F:nucleotide binding"/>
    <property type="evidence" value="ECO:0007669"/>
    <property type="project" value="UniProtKB-KW"/>
</dbReference>
<evidence type="ECO:0000256" key="15">
    <source>
        <dbReference type="ARBA" id="ARBA00023211"/>
    </source>
</evidence>
<evidence type="ECO:0000256" key="1">
    <source>
        <dbReference type="ARBA" id="ARBA00001936"/>
    </source>
</evidence>
<evidence type="ECO:0000256" key="2">
    <source>
        <dbReference type="ARBA" id="ARBA00004606"/>
    </source>
</evidence>
<comment type="cofactor">
    <cofactor evidence="1">
        <name>Mn(2+)</name>
        <dbReference type="ChEBI" id="CHEBI:29035"/>
    </cofactor>
</comment>
<evidence type="ECO:0000256" key="18">
    <source>
        <dbReference type="ARBA" id="ARBA00042009"/>
    </source>
</evidence>
<feature type="domain" description="Fringe-like glycosyltransferase" evidence="21">
    <location>
        <begin position="37"/>
        <end position="102"/>
    </location>
</feature>
<dbReference type="AlphaFoldDB" id="A0A9D3T776"/>
<keyword evidence="12" id="KW-1133">Transmembrane helix</keyword>
<dbReference type="GO" id="GO:0016020">
    <property type="term" value="C:membrane"/>
    <property type="evidence" value="ECO:0007669"/>
    <property type="project" value="UniProtKB-SubCell"/>
</dbReference>
<comment type="caution">
    <text evidence="22">The sequence shown here is derived from an EMBL/GenBank/DDBJ whole genome shotgun (WGS) entry which is preliminary data.</text>
</comment>
<dbReference type="Pfam" id="PF02434">
    <property type="entry name" value="Fringe"/>
    <property type="match status" value="1"/>
</dbReference>
<keyword evidence="11" id="KW-0735">Signal-anchor</keyword>
<keyword evidence="9" id="KW-0479">Metal-binding</keyword>
<comment type="catalytic activity">
    <reaction evidence="20">
        <text>an N-acetyl-alpha-D-galactosaminyl derivative + UDP-alpha-D-galactose = a beta-D-galactosyl-(1-&gt;3)-N-acetyl-alpha-D-galactosaminyl derivative + UDP + H(+)</text>
        <dbReference type="Rhea" id="RHEA:15621"/>
        <dbReference type="ChEBI" id="CHEBI:15378"/>
        <dbReference type="ChEBI" id="CHEBI:28257"/>
        <dbReference type="ChEBI" id="CHEBI:58223"/>
        <dbReference type="ChEBI" id="CHEBI:66914"/>
        <dbReference type="ChEBI" id="CHEBI:133470"/>
        <dbReference type="EC" id="2.4.1.122"/>
    </reaction>
</comment>
<evidence type="ECO:0000256" key="16">
    <source>
        <dbReference type="ARBA" id="ARBA00040898"/>
    </source>
</evidence>
<evidence type="ECO:0000256" key="4">
    <source>
        <dbReference type="ARBA" id="ARBA00006462"/>
    </source>
</evidence>
<gene>
    <name evidence="22" type="ORF">MATL_G00131130</name>
</gene>
<evidence type="ECO:0000256" key="5">
    <source>
        <dbReference type="ARBA" id="ARBA00012557"/>
    </source>
</evidence>
<evidence type="ECO:0000313" key="23">
    <source>
        <dbReference type="Proteomes" id="UP001046870"/>
    </source>
</evidence>
<comment type="subcellular location">
    <subcellularLocation>
        <location evidence="2">Membrane</location>
        <topology evidence="2">Single-pass type II membrane protein</topology>
    </subcellularLocation>
</comment>
<evidence type="ECO:0000256" key="6">
    <source>
        <dbReference type="ARBA" id="ARBA00022676"/>
    </source>
</evidence>
<evidence type="ECO:0000313" key="22">
    <source>
        <dbReference type="EMBL" id="KAG7469654.1"/>
    </source>
</evidence>
<evidence type="ECO:0000256" key="7">
    <source>
        <dbReference type="ARBA" id="ARBA00022679"/>
    </source>
</evidence>
<keyword evidence="7" id="KW-0808">Transferase</keyword>
<organism evidence="22 23">
    <name type="scientific">Megalops atlanticus</name>
    <name type="common">Tarpon</name>
    <name type="synonym">Clupea gigantea</name>
    <dbReference type="NCBI Taxonomy" id="7932"/>
    <lineage>
        <taxon>Eukaryota</taxon>
        <taxon>Metazoa</taxon>
        <taxon>Chordata</taxon>
        <taxon>Craniata</taxon>
        <taxon>Vertebrata</taxon>
        <taxon>Euteleostomi</taxon>
        <taxon>Actinopterygii</taxon>
        <taxon>Neopterygii</taxon>
        <taxon>Teleostei</taxon>
        <taxon>Elopiformes</taxon>
        <taxon>Megalopidae</taxon>
        <taxon>Megalops</taxon>
    </lineage>
</organism>
<dbReference type="EC" id="2.4.1.122" evidence="5"/>
<dbReference type="Proteomes" id="UP001046870">
    <property type="component" value="Chromosome 10"/>
</dbReference>
<evidence type="ECO:0000256" key="10">
    <source>
        <dbReference type="ARBA" id="ARBA00022741"/>
    </source>
</evidence>
<dbReference type="Gene3D" id="3.90.550.50">
    <property type="match status" value="1"/>
</dbReference>
<name>A0A9D3T776_MEGAT</name>
<dbReference type="InterPro" id="IPR003378">
    <property type="entry name" value="Fringe-like_glycosylTrfase"/>
</dbReference>
<dbReference type="GO" id="GO:0046872">
    <property type="term" value="F:metal ion binding"/>
    <property type="evidence" value="ECO:0007669"/>
    <property type="project" value="UniProtKB-KW"/>
</dbReference>
<keyword evidence="14" id="KW-1015">Disulfide bond</keyword>
<dbReference type="OrthoDB" id="414175at2759"/>
<accession>A0A9D3T776</accession>